<reference evidence="2" key="1">
    <citation type="submission" date="2023-10" db="EMBL/GenBank/DDBJ databases">
        <authorList>
            <person name="Chen Y."/>
            <person name="Shah S."/>
            <person name="Dougan E. K."/>
            <person name="Thang M."/>
            <person name="Chan C."/>
        </authorList>
    </citation>
    <scope>NUCLEOTIDE SEQUENCE [LARGE SCALE GENOMIC DNA]</scope>
</reference>
<protein>
    <submittedName>
        <fullName evidence="2">Uncharacterized protein</fullName>
    </submittedName>
</protein>
<feature type="region of interest" description="Disordered" evidence="1">
    <location>
        <begin position="90"/>
        <end position="115"/>
    </location>
</feature>
<dbReference type="Proteomes" id="UP001189429">
    <property type="component" value="Unassembled WGS sequence"/>
</dbReference>
<name>A0ABN9PXM1_9DINO</name>
<evidence type="ECO:0000313" key="3">
    <source>
        <dbReference type="Proteomes" id="UP001189429"/>
    </source>
</evidence>
<proteinExistence type="predicted"/>
<organism evidence="2 3">
    <name type="scientific">Prorocentrum cordatum</name>
    <dbReference type="NCBI Taxonomy" id="2364126"/>
    <lineage>
        <taxon>Eukaryota</taxon>
        <taxon>Sar</taxon>
        <taxon>Alveolata</taxon>
        <taxon>Dinophyceae</taxon>
        <taxon>Prorocentrales</taxon>
        <taxon>Prorocentraceae</taxon>
        <taxon>Prorocentrum</taxon>
    </lineage>
</organism>
<evidence type="ECO:0000313" key="2">
    <source>
        <dbReference type="EMBL" id="CAK0796562.1"/>
    </source>
</evidence>
<comment type="caution">
    <text evidence="2">The sequence shown here is derived from an EMBL/GenBank/DDBJ whole genome shotgun (WGS) entry which is preliminary data.</text>
</comment>
<dbReference type="EMBL" id="CAUYUJ010001570">
    <property type="protein sequence ID" value="CAK0796562.1"/>
    <property type="molecule type" value="Genomic_DNA"/>
</dbReference>
<evidence type="ECO:0000256" key="1">
    <source>
        <dbReference type="SAM" id="MobiDB-lite"/>
    </source>
</evidence>
<sequence length="115" mass="12230">MRWTAAPLAAWAAKAARGEPASGSEDDVSPSGPCQAALAGYCPTVPPGDGRLTQCLMNACARDGRVEGLLQKNGVTSECKMELTMVRRKPLRAGAKSSPPVGCRWRPRRRPRSPA</sequence>
<gene>
    <name evidence="2" type="ORF">PCOR1329_LOCUS5915</name>
</gene>
<accession>A0ABN9PXM1</accession>
<keyword evidence="3" id="KW-1185">Reference proteome</keyword>
<feature type="compositionally biased region" description="Basic residues" evidence="1">
    <location>
        <begin position="105"/>
        <end position="115"/>
    </location>
</feature>